<dbReference type="AlphaFoldDB" id="A0A2P9ABU0"/>
<reference evidence="2" key="1">
    <citation type="submission" date="2016-12" db="EMBL/GenBank/DDBJ databases">
        <authorList>
            <person name="Brunel B."/>
        </authorList>
    </citation>
    <scope>NUCLEOTIDE SEQUENCE [LARGE SCALE GENOMIC DNA]</scope>
</reference>
<dbReference type="Proteomes" id="UP000245698">
    <property type="component" value="Unassembled WGS sequence"/>
</dbReference>
<organism evidence="1 2">
    <name type="scientific">Mesorhizobium delmotii</name>
    <dbReference type="NCBI Taxonomy" id="1631247"/>
    <lineage>
        <taxon>Bacteria</taxon>
        <taxon>Pseudomonadati</taxon>
        <taxon>Pseudomonadota</taxon>
        <taxon>Alphaproteobacteria</taxon>
        <taxon>Hyphomicrobiales</taxon>
        <taxon>Phyllobacteriaceae</taxon>
        <taxon>Mesorhizobium</taxon>
    </lineage>
</organism>
<dbReference type="RefSeq" id="WP_123146300.1">
    <property type="nucleotide sequence ID" value="NZ_FUIG01000013.1"/>
</dbReference>
<evidence type="ECO:0000313" key="2">
    <source>
        <dbReference type="Proteomes" id="UP000245698"/>
    </source>
</evidence>
<name>A0A2P9ABU0_9HYPH</name>
<gene>
    <name evidence="1" type="ORF">BQ8482_110487</name>
</gene>
<keyword evidence="2" id="KW-1185">Reference proteome</keyword>
<evidence type="ECO:0008006" key="3">
    <source>
        <dbReference type="Google" id="ProtNLM"/>
    </source>
</evidence>
<accession>A0A2P9ABU0</accession>
<sequence length="131" mass="15139">MREPDFQLDGWCLDDGEEYHRASPNTFWIPDSHEREGLQPGDLAKLIFRISVDDENEPVAVERMWVLVRERIDGGYLGVLDNDPYAVAQNDELWSGVELPFSARDVIDIRERDEKTIALAAQTPKKRWPQT</sequence>
<protein>
    <recommendedName>
        <fullName evidence="3">DUF2314 domain-containing protein</fullName>
    </recommendedName>
</protein>
<evidence type="ECO:0000313" key="1">
    <source>
        <dbReference type="EMBL" id="SJM28557.1"/>
    </source>
</evidence>
<dbReference type="EMBL" id="FUIG01000013">
    <property type="protein sequence ID" value="SJM28557.1"/>
    <property type="molecule type" value="Genomic_DNA"/>
</dbReference>
<proteinExistence type="predicted"/>